<dbReference type="AlphaFoldDB" id="A0AAW2FFQ8"/>
<gene>
    <name evidence="2" type="ORF">PUN28_011850</name>
</gene>
<organism evidence="2 3">
    <name type="scientific">Cardiocondyla obscurior</name>
    <dbReference type="NCBI Taxonomy" id="286306"/>
    <lineage>
        <taxon>Eukaryota</taxon>
        <taxon>Metazoa</taxon>
        <taxon>Ecdysozoa</taxon>
        <taxon>Arthropoda</taxon>
        <taxon>Hexapoda</taxon>
        <taxon>Insecta</taxon>
        <taxon>Pterygota</taxon>
        <taxon>Neoptera</taxon>
        <taxon>Endopterygota</taxon>
        <taxon>Hymenoptera</taxon>
        <taxon>Apocrita</taxon>
        <taxon>Aculeata</taxon>
        <taxon>Formicoidea</taxon>
        <taxon>Formicidae</taxon>
        <taxon>Myrmicinae</taxon>
        <taxon>Cardiocondyla</taxon>
    </lineage>
</organism>
<dbReference type="Proteomes" id="UP001430953">
    <property type="component" value="Unassembled WGS sequence"/>
</dbReference>
<feature type="compositionally biased region" description="Polar residues" evidence="1">
    <location>
        <begin position="70"/>
        <end position="88"/>
    </location>
</feature>
<reference evidence="2 3" key="1">
    <citation type="submission" date="2023-03" db="EMBL/GenBank/DDBJ databases">
        <title>High recombination rates correlate with genetic variation in Cardiocondyla obscurior ants.</title>
        <authorList>
            <person name="Errbii M."/>
        </authorList>
    </citation>
    <scope>NUCLEOTIDE SEQUENCE [LARGE SCALE GENOMIC DNA]</scope>
    <source>
        <strain evidence="2">Alpha-2009</strain>
        <tissue evidence="2">Whole body</tissue>
    </source>
</reference>
<feature type="compositionally biased region" description="Low complexity" evidence="1">
    <location>
        <begin position="95"/>
        <end position="105"/>
    </location>
</feature>
<protein>
    <submittedName>
        <fullName evidence="2">Uncharacterized protein</fullName>
    </submittedName>
</protein>
<comment type="caution">
    <text evidence="2">The sequence shown here is derived from an EMBL/GenBank/DDBJ whole genome shotgun (WGS) entry which is preliminary data.</text>
</comment>
<feature type="region of interest" description="Disordered" evidence="1">
    <location>
        <begin position="1"/>
        <end position="204"/>
    </location>
</feature>
<sequence>MNKQDKLRELFGSLSEDSDSPASPPPGAWPPPIDPGRRYRVPRIGTSIQRGDGSRDRHTRWMGEPPPATPRTTQKNRGQTTATSTQGDPTKKKAAGVTAAAKMAAPGSSVATRPATGGSGKMARERPPQDRPPATASTSDKTHQVETTSRTTTAGSERSVPTSLAESGAGTRGQKLTRGHRTKAPPPMPPGLRRGSTTRRGPTIRAVQIVQPPGAEIKTVASIMAAGKPVLAATPSEIRQTDARAAASSATDETTAVTMAGRRENTTVGPSSAPAAASPPSLATTSTPGIAPLILPPPAPPAYIRQEGWISRPGIPLAVPIQLPDGTCISVPMSAIRHNRKWRARTPTGKWILRFASDGRLTMCRKVQEASAE</sequence>
<feature type="compositionally biased region" description="Basic and acidic residues" evidence="1">
    <location>
        <begin position="52"/>
        <end position="61"/>
    </location>
</feature>
<feature type="region of interest" description="Disordered" evidence="1">
    <location>
        <begin position="264"/>
        <end position="284"/>
    </location>
</feature>
<accession>A0AAW2FFQ8</accession>
<name>A0AAW2FFQ8_9HYME</name>
<feature type="compositionally biased region" description="Pro residues" evidence="1">
    <location>
        <begin position="22"/>
        <end position="34"/>
    </location>
</feature>
<evidence type="ECO:0000313" key="2">
    <source>
        <dbReference type="EMBL" id="KAL0114804.1"/>
    </source>
</evidence>
<dbReference type="EMBL" id="JADYXP020000011">
    <property type="protein sequence ID" value="KAL0114804.1"/>
    <property type="molecule type" value="Genomic_DNA"/>
</dbReference>
<feature type="compositionally biased region" description="Polar residues" evidence="1">
    <location>
        <begin position="135"/>
        <end position="165"/>
    </location>
</feature>
<evidence type="ECO:0000313" key="3">
    <source>
        <dbReference type="Proteomes" id="UP001430953"/>
    </source>
</evidence>
<evidence type="ECO:0000256" key="1">
    <source>
        <dbReference type="SAM" id="MobiDB-lite"/>
    </source>
</evidence>
<keyword evidence="3" id="KW-1185">Reference proteome</keyword>
<feature type="compositionally biased region" description="Low complexity" evidence="1">
    <location>
        <begin position="266"/>
        <end position="284"/>
    </location>
</feature>
<proteinExistence type="predicted"/>